<gene>
    <name evidence="2" type="ORF">M8523_31470</name>
</gene>
<keyword evidence="2" id="KW-0378">Hydrolase</keyword>
<evidence type="ECO:0000259" key="1">
    <source>
        <dbReference type="Pfam" id="PF01738"/>
    </source>
</evidence>
<dbReference type="InterPro" id="IPR050261">
    <property type="entry name" value="FrsA_esterase"/>
</dbReference>
<organism evidence="2 3">
    <name type="scientific">Lichenifustis flavocetrariae</name>
    <dbReference type="NCBI Taxonomy" id="2949735"/>
    <lineage>
        <taxon>Bacteria</taxon>
        <taxon>Pseudomonadati</taxon>
        <taxon>Pseudomonadota</taxon>
        <taxon>Alphaproteobacteria</taxon>
        <taxon>Hyphomicrobiales</taxon>
        <taxon>Lichenihabitantaceae</taxon>
        <taxon>Lichenifustis</taxon>
    </lineage>
</organism>
<dbReference type="InterPro" id="IPR029058">
    <property type="entry name" value="AB_hydrolase_fold"/>
</dbReference>
<evidence type="ECO:0000313" key="3">
    <source>
        <dbReference type="Proteomes" id="UP001165667"/>
    </source>
</evidence>
<dbReference type="EMBL" id="JAMOIM010000050">
    <property type="protein sequence ID" value="MCW6512438.1"/>
    <property type="molecule type" value="Genomic_DNA"/>
</dbReference>
<dbReference type="Pfam" id="PF01738">
    <property type="entry name" value="DLH"/>
    <property type="match status" value="1"/>
</dbReference>
<proteinExistence type="predicted"/>
<reference evidence="2" key="1">
    <citation type="submission" date="2022-05" db="EMBL/GenBank/DDBJ databases">
        <authorList>
            <person name="Pankratov T."/>
        </authorList>
    </citation>
    <scope>NUCLEOTIDE SEQUENCE</scope>
    <source>
        <strain evidence="2">BP6-180914</strain>
    </source>
</reference>
<dbReference type="InterPro" id="IPR002925">
    <property type="entry name" value="Dienelactn_hydro"/>
</dbReference>
<dbReference type="AlphaFoldDB" id="A0AA42CMD4"/>
<sequence length="252" mass="27386">MSEDTDQALHAQDVDYTDGETTFQGYLAVLRTVAEPRPCVVLSHDWSGLNNPTKCLAERYARLGYACFAVDVYGKGVRGDSLGDNSRLMSPLMGDRALLRRRLLAGFTAAIRLPGIDTTRTAAVGYCFGGLCALDLARAGPPDLKAVVSFHGGLGAPGLGEQGPIEPSILLLHGWEDPVVPVADVLDFAKEMTAAKADWQLHAYGHARHAFTFEEAKFPERGVVYDRKADERSWAAMRRHLAAAFGEDRAEP</sequence>
<dbReference type="SUPFAM" id="SSF53474">
    <property type="entry name" value="alpha/beta-Hydrolases"/>
    <property type="match status" value="1"/>
</dbReference>
<comment type="caution">
    <text evidence="2">The sequence shown here is derived from an EMBL/GenBank/DDBJ whole genome shotgun (WGS) entry which is preliminary data.</text>
</comment>
<dbReference type="RefSeq" id="WP_282588816.1">
    <property type="nucleotide sequence ID" value="NZ_JAMOIM010000050.1"/>
</dbReference>
<dbReference type="PANTHER" id="PTHR22946">
    <property type="entry name" value="DIENELACTONE HYDROLASE DOMAIN-CONTAINING PROTEIN-RELATED"/>
    <property type="match status" value="1"/>
</dbReference>
<accession>A0AA42CMD4</accession>
<dbReference type="Proteomes" id="UP001165667">
    <property type="component" value="Unassembled WGS sequence"/>
</dbReference>
<name>A0AA42CMD4_9HYPH</name>
<feature type="domain" description="Dienelactone hydrolase" evidence="1">
    <location>
        <begin position="24"/>
        <end position="242"/>
    </location>
</feature>
<dbReference type="Gene3D" id="3.40.50.1820">
    <property type="entry name" value="alpha/beta hydrolase"/>
    <property type="match status" value="1"/>
</dbReference>
<dbReference type="PANTHER" id="PTHR22946:SF0">
    <property type="entry name" value="DIENELACTONE HYDROLASE DOMAIN-CONTAINING PROTEIN"/>
    <property type="match status" value="1"/>
</dbReference>
<protein>
    <submittedName>
        <fullName evidence="2">Dienelactone hydrolase family protein</fullName>
    </submittedName>
</protein>
<dbReference type="GO" id="GO:0016787">
    <property type="term" value="F:hydrolase activity"/>
    <property type="evidence" value="ECO:0007669"/>
    <property type="project" value="UniProtKB-KW"/>
</dbReference>
<evidence type="ECO:0000313" key="2">
    <source>
        <dbReference type="EMBL" id="MCW6512438.1"/>
    </source>
</evidence>
<keyword evidence="3" id="KW-1185">Reference proteome</keyword>